<evidence type="ECO:0000313" key="2">
    <source>
        <dbReference type="EMBL" id="JAD92432.1"/>
    </source>
</evidence>
<keyword evidence="1" id="KW-0732">Signal</keyword>
<accession>A0A0A9E8V6</accession>
<organism evidence="2">
    <name type="scientific">Arundo donax</name>
    <name type="common">Giant reed</name>
    <name type="synonym">Donax arundinaceus</name>
    <dbReference type="NCBI Taxonomy" id="35708"/>
    <lineage>
        <taxon>Eukaryota</taxon>
        <taxon>Viridiplantae</taxon>
        <taxon>Streptophyta</taxon>
        <taxon>Embryophyta</taxon>
        <taxon>Tracheophyta</taxon>
        <taxon>Spermatophyta</taxon>
        <taxon>Magnoliopsida</taxon>
        <taxon>Liliopsida</taxon>
        <taxon>Poales</taxon>
        <taxon>Poaceae</taxon>
        <taxon>PACMAD clade</taxon>
        <taxon>Arundinoideae</taxon>
        <taxon>Arundineae</taxon>
        <taxon>Arundo</taxon>
    </lineage>
</organism>
<dbReference type="AlphaFoldDB" id="A0A0A9E8V6"/>
<reference evidence="2" key="2">
    <citation type="journal article" date="2015" name="Data Brief">
        <title>Shoot transcriptome of the giant reed, Arundo donax.</title>
        <authorList>
            <person name="Barrero R.A."/>
            <person name="Guerrero F.D."/>
            <person name="Moolhuijzen P."/>
            <person name="Goolsby J.A."/>
            <person name="Tidwell J."/>
            <person name="Bellgard S.E."/>
            <person name="Bellgard M.I."/>
        </authorList>
    </citation>
    <scope>NUCLEOTIDE SEQUENCE</scope>
    <source>
        <tissue evidence="2">Shoot tissue taken approximately 20 cm above the soil surface</tissue>
    </source>
</reference>
<sequence>MISGSKCVVKEHIKHAFLAALLILIRPVHSLVGDSMAESNYSSSIQLHTSIYKLIDSH</sequence>
<feature type="chain" id="PRO_5002046834" evidence="1">
    <location>
        <begin position="31"/>
        <end position="58"/>
    </location>
</feature>
<protein>
    <submittedName>
        <fullName evidence="2">Uncharacterized protein</fullName>
    </submittedName>
</protein>
<feature type="signal peptide" evidence="1">
    <location>
        <begin position="1"/>
        <end position="30"/>
    </location>
</feature>
<proteinExistence type="predicted"/>
<name>A0A0A9E8V6_ARUDO</name>
<evidence type="ECO:0000256" key="1">
    <source>
        <dbReference type="SAM" id="SignalP"/>
    </source>
</evidence>
<reference evidence="2" key="1">
    <citation type="submission" date="2014-09" db="EMBL/GenBank/DDBJ databases">
        <authorList>
            <person name="Magalhaes I.L.F."/>
            <person name="Oliveira U."/>
            <person name="Santos F.R."/>
            <person name="Vidigal T.H.D.A."/>
            <person name="Brescovit A.D."/>
            <person name="Santos A.J."/>
        </authorList>
    </citation>
    <scope>NUCLEOTIDE SEQUENCE</scope>
    <source>
        <tissue evidence="2">Shoot tissue taken approximately 20 cm above the soil surface</tissue>
    </source>
</reference>
<dbReference type="EMBL" id="GBRH01205463">
    <property type="protein sequence ID" value="JAD92432.1"/>
    <property type="molecule type" value="Transcribed_RNA"/>
</dbReference>